<sequence>MTTITCPVCKRQICVEWPQDRGDFEEFIVMHGDHVFKAYVDKEGFLRRAWPVRLLHATDAEVSDAARLRGPSKV</sequence>
<accession>A0A7L4P5C2</accession>
<dbReference type="AlphaFoldDB" id="A0A7L4P5C2"/>
<dbReference type="Proteomes" id="UP000554766">
    <property type="component" value="Unassembled WGS sequence"/>
</dbReference>
<gene>
    <name evidence="1" type="ORF">HC235_00220</name>
</gene>
<evidence type="ECO:0000313" key="2">
    <source>
        <dbReference type="Proteomes" id="UP000554766"/>
    </source>
</evidence>
<organism evidence="1 2">
    <name type="scientific">Pyrobaculum arsenaticum</name>
    <dbReference type="NCBI Taxonomy" id="121277"/>
    <lineage>
        <taxon>Archaea</taxon>
        <taxon>Thermoproteota</taxon>
        <taxon>Thermoprotei</taxon>
        <taxon>Thermoproteales</taxon>
        <taxon>Thermoproteaceae</taxon>
        <taxon>Pyrobaculum</taxon>
    </lineage>
</organism>
<comment type="caution">
    <text evidence="1">The sequence shown here is derived from an EMBL/GenBank/DDBJ whole genome shotgun (WGS) entry which is preliminary data.</text>
</comment>
<dbReference type="RefSeq" id="WP_179790188.1">
    <property type="nucleotide sequence ID" value="NZ_JAAVJF010000001.1"/>
</dbReference>
<evidence type="ECO:0000313" key="1">
    <source>
        <dbReference type="EMBL" id="NYR14421.1"/>
    </source>
</evidence>
<proteinExistence type="predicted"/>
<reference evidence="1 2" key="1">
    <citation type="journal article" date="2020" name="Nat. Commun.">
        <title>The structures of two archaeal type IV pili illuminate evolutionary relationships.</title>
        <authorList>
            <person name="Wang F."/>
            <person name="Baquero D.P."/>
            <person name="Su Z."/>
            <person name="Beltran L.C."/>
            <person name="Prangishvili D."/>
            <person name="Krupovic M."/>
            <person name="Egelman E.H."/>
        </authorList>
    </citation>
    <scope>NUCLEOTIDE SEQUENCE [LARGE SCALE GENOMIC DNA]</scope>
    <source>
        <strain evidence="1 2">2GA</strain>
    </source>
</reference>
<keyword evidence="2" id="KW-1185">Reference proteome</keyword>
<dbReference type="EMBL" id="JAAVJF010000001">
    <property type="protein sequence ID" value="NYR14421.1"/>
    <property type="molecule type" value="Genomic_DNA"/>
</dbReference>
<name>A0A7L4P5C2_9CREN</name>
<protein>
    <submittedName>
        <fullName evidence="1">Uncharacterized protein</fullName>
    </submittedName>
</protein>